<evidence type="ECO:0000313" key="9">
    <source>
        <dbReference type="EMBL" id="XCJ15774.1"/>
    </source>
</evidence>
<dbReference type="PROSITE" id="PS51257">
    <property type="entry name" value="PROKAR_LIPOPROTEIN"/>
    <property type="match status" value="1"/>
</dbReference>
<evidence type="ECO:0000256" key="3">
    <source>
        <dbReference type="ARBA" id="ARBA00023136"/>
    </source>
</evidence>
<dbReference type="RefSeq" id="WP_353947547.1">
    <property type="nucleotide sequence ID" value="NZ_CP159510.1"/>
</dbReference>
<feature type="chain" id="PRO_5043650191" description="Lipoprotein" evidence="8">
    <location>
        <begin position="20"/>
        <end position="276"/>
    </location>
</feature>
<evidence type="ECO:0000256" key="1">
    <source>
        <dbReference type="ARBA" id="ARBA00004635"/>
    </source>
</evidence>
<evidence type="ECO:0000256" key="5">
    <source>
        <dbReference type="ARBA" id="ARBA00023288"/>
    </source>
</evidence>
<dbReference type="SUPFAM" id="SSF53850">
    <property type="entry name" value="Periplasmic binding protein-like II"/>
    <property type="match status" value="1"/>
</dbReference>
<organism evidence="9">
    <name type="scientific">Sporolactobacillus sp. Y61</name>
    <dbReference type="NCBI Taxonomy" id="3160863"/>
    <lineage>
        <taxon>Bacteria</taxon>
        <taxon>Bacillati</taxon>
        <taxon>Bacillota</taxon>
        <taxon>Bacilli</taxon>
        <taxon>Bacillales</taxon>
        <taxon>Sporolactobacillaceae</taxon>
        <taxon>Sporolactobacillus</taxon>
    </lineage>
</organism>
<evidence type="ECO:0000256" key="6">
    <source>
        <dbReference type="PIRNR" id="PIRNR002854"/>
    </source>
</evidence>
<dbReference type="PIRSF" id="PIRSF002854">
    <property type="entry name" value="MetQ"/>
    <property type="match status" value="1"/>
</dbReference>
<keyword evidence="3" id="KW-0472">Membrane</keyword>
<dbReference type="AlphaFoldDB" id="A0AAU8IC15"/>
<dbReference type="InterPro" id="IPR004872">
    <property type="entry name" value="Lipoprotein_NlpA"/>
</dbReference>
<keyword evidence="4" id="KW-0564">Palmitate</keyword>
<evidence type="ECO:0000256" key="2">
    <source>
        <dbReference type="ARBA" id="ARBA00022729"/>
    </source>
</evidence>
<keyword evidence="5 6" id="KW-0449">Lipoprotein</keyword>
<feature type="lipid moiety-binding region" description="S-diacylglycerol cysteine" evidence="7">
    <location>
        <position position="21"/>
    </location>
</feature>
<dbReference type="PANTHER" id="PTHR30429">
    <property type="entry name" value="D-METHIONINE-BINDING LIPOPROTEIN METQ"/>
    <property type="match status" value="1"/>
</dbReference>
<accession>A0AAU8IC15</accession>
<comment type="similarity">
    <text evidence="6">Belongs to the nlpA lipoprotein family.</text>
</comment>
<keyword evidence="2 8" id="KW-0732">Signal</keyword>
<gene>
    <name evidence="9" type="ORF">ABNN70_08525</name>
</gene>
<dbReference type="PANTHER" id="PTHR30429:SF0">
    <property type="entry name" value="METHIONINE-BINDING LIPOPROTEIN METQ"/>
    <property type="match status" value="1"/>
</dbReference>
<dbReference type="GO" id="GO:0016020">
    <property type="term" value="C:membrane"/>
    <property type="evidence" value="ECO:0007669"/>
    <property type="project" value="UniProtKB-SubCell"/>
</dbReference>
<evidence type="ECO:0000256" key="7">
    <source>
        <dbReference type="PIRSR" id="PIRSR002854-1"/>
    </source>
</evidence>
<protein>
    <recommendedName>
        <fullName evidence="6">Lipoprotein</fullName>
    </recommendedName>
</protein>
<proteinExistence type="inferred from homology"/>
<sequence length="276" mass="30060">MKRKILSLILALSVILALAACGNGGSAQSGTKGETTLTVGATAVPHAEILKKAAPLLKKTNINLKVKVFQDYVLPNKALAAGQLDANYFQHIPYLDLYNKEHHTDLVNAGKIHIEPFGIYSSKFKSVDDVKDGATVQISNNKAEQGRILMLLESKGLLKIKPGVDKMAATLKDIENKKHLKFLQPIDPALLPKAYQHNAADLFAINTNFALQAKLNPEKDALILEGGESPYANVVAVRKGDEKKKAIKELVSVLQSKEIQDYIKTKYKGAVLPVSD</sequence>
<comment type="subcellular location">
    <subcellularLocation>
        <location evidence="1">Membrane</location>
        <topology evidence="1">Lipid-anchor</topology>
    </subcellularLocation>
</comment>
<reference evidence="9" key="1">
    <citation type="submission" date="2024-06" db="EMBL/GenBank/DDBJ databases">
        <authorList>
            <person name="Fan A."/>
            <person name="Zhang F.Y."/>
            <person name="Zhang L."/>
        </authorList>
    </citation>
    <scope>NUCLEOTIDE SEQUENCE</scope>
    <source>
        <strain evidence="9">Y61</strain>
    </source>
</reference>
<dbReference type="Pfam" id="PF03180">
    <property type="entry name" value="Lipoprotein_9"/>
    <property type="match status" value="1"/>
</dbReference>
<feature type="signal peptide" evidence="8">
    <location>
        <begin position="1"/>
        <end position="19"/>
    </location>
</feature>
<dbReference type="EMBL" id="CP159510">
    <property type="protein sequence ID" value="XCJ15774.1"/>
    <property type="molecule type" value="Genomic_DNA"/>
</dbReference>
<name>A0AAU8IC15_9BACL</name>
<evidence type="ECO:0000256" key="8">
    <source>
        <dbReference type="SAM" id="SignalP"/>
    </source>
</evidence>
<evidence type="ECO:0000256" key="4">
    <source>
        <dbReference type="ARBA" id="ARBA00023139"/>
    </source>
</evidence>
<dbReference type="Gene3D" id="3.40.190.10">
    <property type="entry name" value="Periplasmic binding protein-like II"/>
    <property type="match status" value="2"/>
</dbReference>